<sequence>MPRWVSRILLEITAIRVERLQEISLAQVQREGCEVRQFWLFGANQEEAQKIGTSVFGGLWSSINGAESWNSNPWVWVVEFRCITP</sequence>
<dbReference type="RefSeq" id="WP_084913985.1">
    <property type="nucleotide sequence ID" value="NZ_MTSA01000002.1"/>
</dbReference>
<proteinExistence type="predicted"/>
<dbReference type="AlphaFoldDB" id="A0A244EW49"/>
<name>A0A244EW49_PSESX</name>
<gene>
    <name evidence="1" type="ORF">BW686_01965</name>
</gene>
<dbReference type="EMBL" id="MTSA01000002">
    <property type="protein sequence ID" value="OUM08761.1"/>
    <property type="molecule type" value="Genomic_DNA"/>
</dbReference>
<evidence type="ECO:0000313" key="2">
    <source>
        <dbReference type="Proteomes" id="UP000195128"/>
    </source>
</evidence>
<protein>
    <submittedName>
        <fullName evidence="1">Uncharacterized protein</fullName>
    </submittedName>
</protein>
<reference evidence="1 2" key="1">
    <citation type="submission" date="2017-01" db="EMBL/GenBank/DDBJ databases">
        <authorList>
            <person name="Mah S.A."/>
            <person name="Swanson W.J."/>
            <person name="Moy G.W."/>
            <person name="Vacquier V.D."/>
        </authorList>
    </citation>
    <scope>NUCLEOTIDE SEQUENCE [LARGE SCALE GENOMIC DNA]</scope>
    <source>
        <strain evidence="1">PDD-32b-74</strain>
    </source>
</reference>
<accession>A0A244EW49</accession>
<organism evidence="1 2">
    <name type="scientific">Pseudomonas syringae</name>
    <dbReference type="NCBI Taxonomy" id="317"/>
    <lineage>
        <taxon>Bacteria</taxon>
        <taxon>Pseudomonadati</taxon>
        <taxon>Pseudomonadota</taxon>
        <taxon>Gammaproteobacteria</taxon>
        <taxon>Pseudomonadales</taxon>
        <taxon>Pseudomonadaceae</taxon>
        <taxon>Pseudomonas</taxon>
    </lineage>
</organism>
<dbReference type="Proteomes" id="UP000195128">
    <property type="component" value="Unassembled WGS sequence"/>
</dbReference>
<comment type="caution">
    <text evidence="1">The sequence shown here is derived from an EMBL/GenBank/DDBJ whole genome shotgun (WGS) entry which is preliminary data.</text>
</comment>
<evidence type="ECO:0000313" key="1">
    <source>
        <dbReference type="EMBL" id="OUM08761.1"/>
    </source>
</evidence>